<dbReference type="Gene3D" id="3.50.50.60">
    <property type="entry name" value="FAD/NAD(P)-binding domain"/>
    <property type="match status" value="1"/>
</dbReference>
<dbReference type="Gene3D" id="3.30.70.1400">
    <property type="entry name" value="Aminomethyltransferase beta-barrel domains"/>
    <property type="match status" value="1"/>
</dbReference>
<dbReference type="SUPFAM" id="SSF103025">
    <property type="entry name" value="Folate-binding domain"/>
    <property type="match status" value="1"/>
</dbReference>
<feature type="domain" description="FAD dependent oxidoreductase" evidence="2">
    <location>
        <begin position="10"/>
        <end position="371"/>
    </location>
</feature>
<dbReference type="PANTHER" id="PTHR43757">
    <property type="entry name" value="AMINOMETHYLTRANSFERASE"/>
    <property type="match status" value="1"/>
</dbReference>
<dbReference type="Gene3D" id="2.40.30.110">
    <property type="entry name" value="Aminomethyltransferase beta-barrel domains"/>
    <property type="match status" value="1"/>
</dbReference>
<dbReference type="SUPFAM" id="SSF51905">
    <property type="entry name" value="FAD/NAD(P)-binding domain"/>
    <property type="match status" value="1"/>
</dbReference>
<feature type="domain" description="FAD dependent oxidoreductase central" evidence="5">
    <location>
        <begin position="375"/>
        <end position="429"/>
    </location>
</feature>
<dbReference type="EMBL" id="CAEZZR010000029">
    <property type="protein sequence ID" value="CAB4768837.1"/>
    <property type="molecule type" value="Genomic_DNA"/>
</dbReference>
<dbReference type="Pfam" id="PF08669">
    <property type="entry name" value="GCV_T_C"/>
    <property type="match status" value="1"/>
</dbReference>
<dbReference type="Pfam" id="PF01571">
    <property type="entry name" value="GCV_T"/>
    <property type="match status" value="1"/>
</dbReference>
<dbReference type="SUPFAM" id="SSF101790">
    <property type="entry name" value="Aminomethyltransferase beta-barrel domain"/>
    <property type="match status" value="1"/>
</dbReference>
<proteinExistence type="inferred from homology"/>
<dbReference type="InterPro" id="IPR027266">
    <property type="entry name" value="TrmE/GcvT-like"/>
</dbReference>
<dbReference type="AlphaFoldDB" id="A0A6J6VEA0"/>
<evidence type="ECO:0000259" key="5">
    <source>
        <dbReference type="Pfam" id="PF16350"/>
    </source>
</evidence>
<dbReference type="SUPFAM" id="SSF54373">
    <property type="entry name" value="FAD-linked reductases, C-terminal domain"/>
    <property type="match status" value="1"/>
</dbReference>
<organism evidence="6">
    <name type="scientific">freshwater metagenome</name>
    <dbReference type="NCBI Taxonomy" id="449393"/>
    <lineage>
        <taxon>unclassified sequences</taxon>
        <taxon>metagenomes</taxon>
        <taxon>ecological metagenomes</taxon>
    </lineage>
</organism>
<gene>
    <name evidence="6" type="ORF">UFOPK2907_00436</name>
</gene>
<dbReference type="GO" id="GO:0005739">
    <property type="term" value="C:mitochondrion"/>
    <property type="evidence" value="ECO:0007669"/>
    <property type="project" value="TreeGrafter"/>
</dbReference>
<dbReference type="InterPro" id="IPR028896">
    <property type="entry name" value="GcvT/YgfZ/DmdA"/>
</dbReference>
<dbReference type="InterPro" id="IPR029043">
    <property type="entry name" value="GcvT/YgfZ_C"/>
</dbReference>
<dbReference type="Gene3D" id="3.30.9.10">
    <property type="entry name" value="D-Amino Acid Oxidase, subunit A, domain 2"/>
    <property type="match status" value="1"/>
</dbReference>
<accession>A0A6J6VEA0</accession>
<dbReference type="Pfam" id="PF16350">
    <property type="entry name" value="FAO_M"/>
    <property type="match status" value="1"/>
</dbReference>
<dbReference type="Pfam" id="PF01266">
    <property type="entry name" value="DAO"/>
    <property type="match status" value="1"/>
</dbReference>
<feature type="domain" description="GCVT N-terminal" evidence="3">
    <location>
        <begin position="431"/>
        <end position="712"/>
    </location>
</feature>
<dbReference type="Gene3D" id="3.30.1360.120">
    <property type="entry name" value="Probable tRNA modification gtpase trme, domain 1"/>
    <property type="match status" value="1"/>
</dbReference>
<evidence type="ECO:0000313" key="6">
    <source>
        <dbReference type="EMBL" id="CAB4768837.1"/>
    </source>
</evidence>
<evidence type="ECO:0000259" key="4">
    <source>
        <dbReference type="Pfam" id="PF08669"/>
    </source>
</evidence>
<comment type="similarity">
    <text evidence="1">Belongs to the GcvT family.</text>
</comment>
<evidence type="ECO:0000259" key="3">
    <source>
        <dbReference type="Pfam" id="PF01571"/>
    </source>
</evidence>
<evidence type="ECO:0000256" key="1">
    <source>
        <dbReference type="ARBA" id="ARBA00008609"/>
    </source>
</evidence>
<dbReference type="InterPro" id="IPR006222">
    <property type="entry name" value="GCVT_N"/>
</dbReference>
<dbReference type="PANTHER" id="PTHR43757:SF2">
    <property type="entry name" value="AMINOMETHYLTRANSFERASE, MITOCHONDRIAL"/>
    <property type="match status" value="1"/>
</dbReference>
<dbReference type="InterPro" id="IPR036188">
    <property type="entry name" value="FAD/NAD-bd_sf"/>
</dbReference>
<dbReference type="InterPro" id="IPR032503">
    <property type="entry name" value="FAO_M"/>
</dbReference>
<dbReference type="InterPro" id="IPR006076">
    <property type="entry name" value="FAD-dep_OxRdtase"/>
</dbReference>
<protein>
    <submittedName>
        <fullName evidence="6">Unannotated protein</fullName>
    </submittedName>
</protein>
<sequence>MSALPGKAKAVIIGAGIVGNSVAYHLARLGWRDLVQIDKGPLPNPGGSTGHASNFIFPVDHSKEMTAITADSVRQYKERNTFTECGGIEVARTPERMQELTRRITSSKSWGIDGCRMITPAEVKELVPYIDETVILGGFYSPSVGVVDSLRAGTLMREEAIEMGALQSFANIEVLGMDVENGRIKRVRTDQGDIEAEYVVIATGCWSPRLAAMAGAFIPLTPAVHQMKDIGPVPFFADSKGDIEWPIIRDMDTNMYERQHGTGLEVGSYAHRPILYTPEDIPSNAVAALSPTEFPFTQVDFDLQDEHSLELMPSIIGDENVREKYAINGILSLTPDGMPILGETPEVKGLWSVAAVWVKEGPGTGKSVAEWMVLGESEIDLHSSDIARFHEHQKATFHIKARTHEGFNKTYGIVHPNEQWSSNRNVRLSPFYDREKALGAQFYETAGWERPFWYSCNEHLLAKFGEKVMPRTSEWEARWWSPIINAEHLQMRESAGIVDLSAFAIFDVTGPSALAVVQKLAVRQMDVAVGRVVYTPILGINGGFKSDLTIMRLAQNHFRVVTGGAHGMADKKWFSDQLPADGSAHIVDLTSAYTTIGVWGPRARDILASITKDDLSAEGFTFSTCKMIECGPLRLLASRISYVGELGCELYIPIEQGAKLWDLIWEAGKKHEMIPVGIGVYGTTGRLEKSYRAYGNELETEYNVVEAGMQTAKIKDQEFIGKEAHLRHRAEKPVTTLCSLTVDDHTSSTGEKRYMLGKEPILTLDGGPIVDSHGRRSYVTSAGSAPSLGKHVLMTYLPTDLAVMGAKFLVEYLGEKYPVTVAGVGSAPLFDPTNERILS</sequence>
<reference evidence="6" key="1">
    <citation type="submission" date="2020-05" db="EMBL/GenBank/DDBJ databases">
        <authorList>
            <person name="Chiriac C."/>
            <person name="Salcher M."/>
            <person name="Ghai R."/>
            <person name="Kavagutti S V."/>
        </authorList>
    </citation>
    <scope>NUCLEOTIDE SEQUENCE</scope>
</reference>
<feature type="domain" description="Aminomethyltransferase C-terminal" evidence="4">
    <location>
        <begin position="764"/>
        <end position="822"/>
    </location>
</feature>
<name>A0A6J6VEA0_9ZZZZ</name>
<evidence type="ECO:0000259" key="2">
    <source>
        <dbReference type="Pfam" id="PF01266"/>
    </source>
</evidence>
<dbReference type="InterPro" id="IPR013977">
    <property type="entry name" value="GcvT_C"/>
</dbReference>